<feature type="region of interest" description="Disordered" evidence="1">
    <location>
        <begin position="107"/>
        <end position="126"/>
    </location>
</feature>
<evidence type="ECO:0000256" key="1">
    <source>
        <dbReference type="SAM" id="MobiDB-lite"/>
    </source>
</evidence>
<proteinExistence type="predicted"/>
<dbReference type="PaxDb" id="67767-A0A0J7KLJ5"/>
<feature type="region of interest" description="Disordered" evidence="1">
    <location>
        <begin position="1059"/>
        <end position="1088"/>
    </location>
</feature>
<feature type="compositionally biased region" description="Basic and acidic residues" evidence="1">
    <location>
        <begin position="719"/>
        <end position="744"/>
    </location>
</feature>
<comment type="caution">
    <text evidence="2">The sequence shown here is derived from an EMBL/GenBank/DDBJ whole genome shotgun (WGS) entry which is preliminary data.</text>
</comment>
<evidence type="ECO:0000313" key="3">
    <source>
        <dbReference type="Proteomes" id="UP000036403"/>
    </source>
</evidence>
<dbReference type="STRING" id="67767.A0A0J7KLJ5"/>
<feature type="compositionally biased region" description="Polar residues" evidence="1">
    <location>
        <begin position="854"/>
        <end position="865"/>
    </location>
</feature>
<feature type="compositionally biased region" description="Polar residues" evidence="1">
    <location>
        <begin position="1231"/>
        <end position="1246"/>
    </location>
</feature>
<feature type="region of interest" description="Disordered" evidence="1">
    <location>
        <begin position="1298"/>
        <end position="1410"/>
    </location>
</feature>
<sequence length="1454" mass="161992">MRMILKHPPICFSSTELAAVTRSASSEDGVPSPGVTSGVASGVTEQTGESRIGIPSATIAADDGSGGQQQCRRVGAAGVAVGEWNSLPILVERLREALEVSLAAGGCRRGGDEPTATSLAESGAEGVRARRSLEQALLAGHEDDPEQRKDELKFLEDLLLSDIQTALSRLRETLERTDVATLAKHGGVSDPTSKLHLLRLVSSLLSRLRVPEEKEETEETRKNGGENGRMIGDQSVVAASPGRRRRAVRHTIGVSAEEIAYARKQLEESSADLARLNDRVSARQHWESLLPASRNNVASSSDRHVEEIHDKYTKDVINHRQSLRDKNKDNSRGDTYRSLIPSQIVHADRPEDSVNGESNMHQTRRRGSVDSYREKDESDDEEIAVRKASEEQSRVTKLAAALRQRAELIKCNNNNHNSNGNNKFTAKKSKIKRANTVDIPSYLKLQAENLDNPGCVLLRRPINVGDKVTANASNLAVPSFHPKTENDKKFLALINRNNETQAYNAAPGFVKSFGYIKATDTSSMTNENWNSRFSNIKTAFDKPSVANEAENKLSPKPQPAKRFPIASPQTANRKTTIGDKVHNGFPFANASKPDAGFRHAPSSLFRKIEKPQSPKSSPGYYHYQRDNPPPAGNTLREKARIMFDRESNVRQSQHPARFNAHEDSQKTSFPRPPWLEHTDRQIEGKSSNPMTVTENGRLDYRLFCKQFAPFVGKNTGTPDSKRSRNNPEESRCENRRESSDEKLGVVDGKISFRMFPERGSHDRPNEPRRVAIESEQTVRDKCIDQRSEKDTFEPVAVRDNKDSSGSAFAGNNAPIDATLRGSSSVAIQTGVHDDHRPEDDARVFRVIPRVSKDSTCNNASVQTYDQPEVESGEQWQARTLRRDDATLDSSYRPAEDPKRSHFVLDHNRNYRIATIDDETPRGETSPSMNRNNLVEEDATRAPNSMQKLLPLPATLGHRSPEQQRERIFRANLPRYEDCFSSKPTTDNRSQIDQNYPARATDPFQESHVANVTSREIVEEESSYTNGGALPEEQHIQNQDISADAGVITRYTCAIATVASADTPESRSEPETDASPAPPSSPLQPWSRPIGNEIITTEDEIRRHNMLQQSLVRRLQNERAVLNDHPASSNQSDNFNQPSDFNPLLNSFNQPSKCQISPEIPKRLELPRKLEPPRRLEPPKKPELPMRPELSQRSELPKRLEPPKRSEPPMKRSEPPKRPECSPIVTGLLSVAPSSTFSATNRVTTLRGQYELPKSGTERKERSPIPNGAMDPSDEYLVSCANKPSRSIVLSKSESWHQLALTKGHHHHPSPRPLQIDAAGSSQPLSRGVNLPKPPTKAKSPSPFRMKKQYEASSSSVSVKRMEDKIRRYFDNPTANDSAAETRDSKNRRFSSRGDSAKGPIALSRSRTMPGMSDESLRLLIPAPQIPAMSLNSAEVDKVFDDIFEEATRNDDHRF</sequence>
<feature type="compositionally biased region" description="Polar residues" evidence="1">
    <location>
        <begin position="1125"/>
        <end position="1154"/>
    </location>
</feature>
<feature type="region of interest" description="Disordered" evidence="1">
    <location>
        <begin position="322"/>
        <end position="391"/>
    </location>
</feature>
<feature type="compositionally biased region" description="Polar residues" evidence="1">
    <location>
        <begin position="34"/>
        <end position="49"/>
    </location>
</feature>
<dbReference type="EMBL" id="LBMM01005934">
    <property type="protein sequence ID" value="KMQ91086.1"/>
    <property type="molecule type" value="Genomic_DNA"/>
</dbReference>
<feature type="region of interest" description="Disordered" evidence="1">
    <location>
        <begin position="23"/>
        <end position="49"/>
    </location>
</feature>
<feature type="compositionally biased region" description="Polar residues" evidence="1">
    <location>
        <begin position="684"/>
        <end position="693"/>
    </location>
</feature>
<keyword evidence="3" id="KW-1185">Reference proteome</keyword>
<dbReference type="Proteomes" id="UP000036403">
    <property type="component" value="Unassembled WGS sequence"/>
</dbReference>
<feature type="region of interest" description="Disordered" evidence="1">
    <location>
        <begin position="711"/>
        <end position="744"/>
    </location>
</feature>
<feature type="region of interest" description="Disordered" evidence="1">
    <location>
        <begin position="916"/>
        <end position="937"/>
    </location>
</feature>
<feature type="compositionally biased region" description="Basic and acidic residues" evidence="1">
    <location>
        <begin position="367"/>
        <end position="376"/>
    </location>
</feature>
<feature type="compositionally biased region" description="Basic and acidic residues" evidence="1">
    <location>
        <begin position="674"/>
        <end position="683"/>
    </location>
</feature>
<organism evidence="2 3">
    <name type="scientific">Lasius niger</name>
    <name type="common">Black garden ant</name>
    <dbReference type="NCBI Taxonomy" id="67767"/>
    <lineage>
        <taxon>Eukaryota</taxon>
        <taxon>Metazoa</taxon>
        <taxon>Ecdysozoa</taxon>
        <taxon>Arthropoda</taxon>
        <taxon>Hexapoda</taxon>
        <taxon>Insecta</taxon>
        <taxon>Pterygota</taxon>
        <taxon>Neoptera</taxon>
        <taxon>Endopterygota</taxon>
        <taxon>Hymenoptera</taxon>
        <taxon>Apocrita</taxon>
        <taxon>Aculeata</taxon>
        <taxon>Formicoidea</taxon>
        <taxon>Formicidae</taxon>
        <taxon>Formicinae</taxon>
        <taxon>Lasius</taxon>
        <taxon>Lasius</taxon>
    </lineage>
</organism>
<feature type="compositionally biased region" description="Basic and acidic residues" evidence="1">
    <location>
        <begin position="1159"/>
        <end position="1219"/>
    </location>
</feature>
<protein>
    <submittedName>
        <fullName evidence="2">Uncharacterized protein</fullName>
    </submittedName>
</protein>
<feature type="region of interest" description="Disordered" evidence="1">
    <location>
        <begin position="1123"/>
        <end position="1276"/>
    </location>
</feature>
<gene>
    <name evidence="2" type="ORF">RF55_9093</name>
</gene>
<feature type="region of interest" description="Disordered" evidence="1">
    <location>
        <begin position="647"/>
        <end position="693"/>
    </location>
</feature>
<dbReference type="OrthoDB" id="10017054at2759"/>
<feature type="region of interest" description="Disordered" evidence="1">
    <location>
        <begin position="545"/>
        <end position="634"/>
    </location>
</feature>
<feature type="compositionally biased region" description="Basic and acidic residues" evidence="1">
    <location>
        <begin position="1359"/>
        <end position="1369"/>
    </location>
</feature>
<feature type="region of interest" description="Disordered" evidence="1">
    <location>
        <begin position="854"/>
        <end position="874"/>
    </location>
</feature>
<evidence type="ECO:0000313" key="2">
    <source>
        <dbReference type="EMBL" id="KMQ91086.1"/>
    </source>
</evidence>
<feature type="compositionally biased region" description="Polar residues" evidence="1">
    <location>
        <begin position="922"/>
        <end position="932"/>
    </location>
</feature>
<name>A0A0J7KLJ5_LASNI</name>
<accession>A0A0J7KLJ5</accession>
<reference evidence="2 3" key="1">
    <citation type="submission" date="2015-04" db="EMBL/GenBank/DDBJ databases">
        <title>Lasius niger genome sequencing.</title>
        <authorList>
            <person name="Konorov E.A."/>
            <person name="Nikitin M.A."/>
            <person name="Kirill M.V."/>
            <person name="Chang P."/>
        </authorList>
    </citation>
    <scope>NUCLEOTIDE SEQUENCE [LARGE SCALE GENOMIC DNA]</scope>
    <source>
        <tissue evidence="2">Whole</tissue>
    </source>
</reference>
<feature type="region of interest" description="Disordered" evidence="1">
    <location>
        <begin position="798"/>
        <end position="817"/>
    </location>
</feature>
<feature type="region of interest" description="Disordered" evidence="1">
    <location>
        <begin position="211"/>
        <end position="232"/>
    </location>
</feature>
<feature type="compositionally biased region" description="Basic and acidic residues" evidence="1">
    <location>
        <begin position="322"/>
        <end position="335"/>
    </location>
</feature>